<evidence type="ECO:0000313" key="3">
    <source>
        <dbReference type="Proteomes" id="UP000317638"/>
    </source>
</evidence>
<dbReference type="Proteomes" id="UP000317638">
    <property type="component" value="Unassembled WGS sequence"/>
</dbReference>
<feature type="transmembrane region" description="Helical" evidence="1">
    <location>
        <begin position="70"/>
        <end position="90"/>
    </location>
</feature>
<keyword evidence="1" id="KW-0472">Membrane</keyword>
<organism evidence="2 3">
    <name type="scientific">Tessaracoccus rhinocerotis</name>
    <dbReference type="NCBI Taxonomy" id="1689449"/>
    <lineage>
        <taxon>Bacteria</taxon>
        <taxon>Bacillati</taxon>
        <taxon>Actinomycetota</taxon>
        <taxon>Actinomycetes</taxon>
        <taxon>Propionibacteriales</taxon>
        <taxon>Propionibacteriaceae</taxon>
        <taxon>Tessaracoccus</taxon>
    </lineage>
</organism>
<feature type="transmembrane region" description="Helical" evidence="1">
    <location>
        <begin position="15"/>
        <end position="38"/>
    </location>
</feature>
<keyword evidence="1" id="KW-0812">Transmembrane</keyword>
<gene>
    <name evidence="2" type="ORF">FOJ82_00420</name>
</gene>
<dbReference type="InterPro" id="IPR049978">
    <property type="entry name" value="SCO6880-like"/>
</dbReference>
<keyword evidence="1" id="KW-1133">Transmembrane helix</keyword>
<accession>A0A553K403</accession>
<comment type="caution">
    <text evidence="2">The sequence shown here is derived from an EMBL/GenBank/DDBJ whole genome shotgun (WGS) entry which is preliminary data.</text>
</comment>
<evidence type="ECO:0000313" key="2">
    <source>
        <dbReference type="EMBL" id="TRY19416.1"/>
    </source>
</evidence>
<dbReference type="EMBL" id="VKKG01000001">
    <property type="protein sequence ID" value="TRY19416.1"/>
    <property type="molecule type" value="Genomic_DNA"/>
</dbReference>
<feature type="transmembrane region" description="Helical" evidence="1">
    <location>
        <begin position="45"/>
        <end position="64"/>
    </location>
</feature>
<name>A0A553K403_9ACTN</name>
<dbReference type="NCBIfam" id="NF042935">
    <property type="entry name" value="SCO6880_fam"/>
    <property type="match status" value="1"/>
</dbReference>
<dbReference type="OrthoDB" id="5169343at2"/>
<keyword evidence="3" id="KW-1185">Reference proteome</keyword>
<dbReference type="RefSeq" id="WP_143936504.1">
    <property type="nucleotide sequence ID" value="NZ_VKKG01000001.1"/>
</dbReference>
<dbReference type="AlphaFoldDB" id="A0A553K403"/>
<protein>
    <submittedName>
        <fullName evidence="2">PrgI family protein</fullName>
    </submittedName>
</protein>
<proteinExistence type="predicted"/>
<reference evidence="2 3" key="1">
    <citation type="submission" date="2019-07" db="EMBL/GenBank/DDBJ databases">
        <authorList>
            <person name="Zhou L.-Y."/>
        </authorList>
    </citation>
    <scope>NUCLEOTIDE SEQUENCE [LARGE SCALE GENOMIC DNA]</scope>
    <source>
        <strain evidence="2 3">YIM 101269</strain>
    </source>
</reference>
<evidence type="ECO:0000256" key="1">
    <source>
        <dbReference type="SAM" id="Phobius"/>
    </source>
</evidence>
<sequence length="500" mass="53550">MTTTFRNFTQTRTGWLLGLSPVQIGIIIAASFPIWFAISAQRWPAMGVFLLLWGLVVVLTVVPIGGRSSIGWMAAATGFGISALTGWSEFTSRAERGRLRCLEELDMPGVLQPLEVLEGPPTGLEQHRIAMIKNSAARTWAITARVEHEGTAMSDQTELARFAAGMTDLVDTAARGDLITELHVMVRATPDDCAERELWLRENITDGAPDASVATNIELLRWGQAGTRSECFITVVVPEARLAREAKHLGGKLAGRMSALLAVASETETALTGAVGASNVEWLTSPQLAAAVRTGFAPADRAALIQAQAQQATAAGSCTEVPWALAGPSHAIPAVRHWTHDAWHSVTSTLKLPERGTALGALAGVLVPSSVSERRSLTVVFPIERQSVADRKASQAEFTSSLGQGLRDRLGIRTGIKDRRQQAKLDQVEDQLALGATLTHPYVVCSTTVPTTAPITEFGRRLDASIRQAGFAPQRLDLAQDSAFVTANIPLGISLTHRGL</sequence>